<dbReference type="GO" id="GO:0016567">
    <property type="term" value="P:protein ubiquitination"/>
    <property type="evidence" value="ECO:0007669"/>
    <property type="project" value="UniProtKB-UniRule"/>
</dbReference>
<feature type="domain" description="U-box" evidence="6">
    <location>
        <begin position="5"/>
        <end position="80"/>
    </location>
</feature>
<gene>
    <name evidence="7" type="ORF">ACJIZ3_023946</name>
</gene>
<dbReference type="InterPro" id="IPR045185">
    <property type="entry name" value="PUB22/23/24-like"/>
</dbReference>
<dbReference type="InterPro" id="IPR045210">
    <property type="entry name" value="RING-Ubox_PUB"/>
</dbReference>
<keyword evidence="4 5" id="KW-0833">Ubl conjugation pathway</keyword>
<evidence type="ECO:0000259" key="6">
    <source>
        <dbReference type="PROSITE" id="PS51698"/>
    </source>
</evidence>
<dbReference type="InterPro" id="IPR011989">
    <property type="entry name" value="ARM-like"/>
</dbReference>
<dbReference type="SMART" id="SM00504">
    <property type="entry name" value="Ubox"/>
    <property type="match status" value="1"/>
</dbReference>
<evidence type="ECO:0000256" key="3">
    <source>
        <dbReference type="ARBA" id="ARBA00022679"/>
    </source>
</evidence>
<dbReference type="PANTHER" id="PTHR22849:SF132">
    <property type="entry name" value="E3 UBIQUITIN-PROTEIN LIGASE PUB23"/>
    <property type="match status" value="1"/>
</dbReference>
<evidence type="ECO:0000256" key="2">
    <source>
        <dbReference type="ARBA" id="ARBA00004906"/>
    </source>
</evidence>
<dbReference type="CDD" id="cd16664">
    <property type="entry name" value="RING-Ubox_PUB"/>
    <property type="match status" value="1"/>
</dbReference>
<sequence>MAEIEVPSYFLCPITLQTMKDPVTIATGITYDRESIEKWMFVKKNNTCPVTKQILLDTETTPNITLRRLIQSWCTLHASDEIRRLPTPKAPVTKTELLKLLDDAKSAQTQIQSLRKLKSVASLNQTNQRCLESVGAPEFLASLIVTKPSNHVVRKSCDEALSLLYTLHLSETSLKSVAKEELIESLTTVMQSGSYESRVYAIMLLKSILEVADPTQLINLKPEFFIEITQILNDQITNKASKAALKVLISVLPWGRNRIKAGEAGAVPVLIDLLLDSCSDKRACEMMLIVLDFICQCAEGRSELLKHGAGLAIVSKKILRISKIASERAVRILHSVCKFSGTPAVLQEMLQIGVVAKLCLVVQVDCGLKTKERAKEMLKLNAKAWRNSPCIPNNLFS</sequence>
<keyword evidence="3 5" id="KW-0808">Transferase</keyword>
<dbReference type="InterPro" id="IPR016024">
    <property type="entry name" value="ARM-type_fold"/>
</dbReference>
<dbReference type="EC" id="2.3.2.27" evidence="5"/>
<proteinExistence type="predicted"/>
<dbReference type="AlphaFoldDB" id="A0ABD3TRJ4"/>
<dbReference type="InterPro" id="IPR003613">
    <property type="entry name" value="Ubox_domain"/>
</dbReference>
<evidence type="ECO:0000256" key="4">
    <source>
        <dbReference type="ARBA" id="ARBA00022786"/>
    </source>
</evidence>
<dbReference type="SUPFAM" id="SSF57850">
    <property type="entry name" value="RING/U-box"/>
    <property type="match status" value="1"/>
</dbReference>
<dbReference type="PANTHER" id="PTHR22849">
    <property type="entry name" value="WDSAM1 PROTEIN"/>
    <property type="match status" value="1"/>
</dbReference>
<comment type="function">
    <text evidence="5">Functions as an E3 ubiquitin ligase.</text>
</comment>
<dbReference type="Gene3D" id="3.30.40.10">
    <property type="entry name" value="Zinc/RING finger domain, C3HC4 (zinc finger)"/>
    <property type="match status" value="1"/>
</dbReference>
<evidence type="ECO:0000256" key="1">
    <source>
        <dbReference type="ARBA" id="ARBA00000900"/>
    </source>
</evidence>
<dbReference type="PROSITE" id="PS51698">
    <property type="entry name" value="U_BOX"/>
    <property type="match status" value="1"/>
</dbReference>
<comment type="catalytic activity">
    <reaction evidence="1 5">
        <text>S-ubiquitinyl-[E2 ubiquitin-conjugating enzyme]-L-cysteine + [acceptor protein]-L-lysine = [E2 ubiquitin-conjugating enzyme]-L-cysteine + N(6)-ubiquitinyl-[acceptor protein]-L-lysine.</text>
        <dbReference type="EC" id="2.3.2.27"/>
    </reaction>
</comment>
<evidence type="ECO:0000313" key="7">
    <source>
        <dbReference type="EMBL" id="KAL3839355.1"/>
    </source>
</evidence>
<dbReference type="Proteomes" id="UP001634393">
    <property type="component" value="Unassembled WGS sequence"/>
</dbReference>
<protein>
    <recommendedName>
        <fullName evidence="5 6">U-box domain-containing protein</fullName>
        <ecNumber evidence="5">2.3.2.27</ecNumber>
    </recommendedName>
    <alternativeName>
        <fullName evidence="5">RING-type E3 ubiquitin transferase PUB</fullName>
    </alternativeName>
</protein>
<comment type="caution">
    <text evidence="7">The sequence shown here is derived from an EMBL/GenBank/DDBJ whole genome shotgun (WGS) entry which is preliminary data.</text>
</comment>
<comment type="pathway">
    <text evidence="2 5">Protein modification; protein ubiquitination.</text>
</comment>
<name>A0ABD3TRJ4_9LAMI</name>
<dbReference type="Gene3D" id="1.25.10.10">
    <property type="entry name" value="Leucine-rich Repeat Variant"/>
    <property type="match status" value="1"/>
</dbReference>
<organism evidence="7 8">
    <name type="scientific">Penstemon smallii</name>
    <dbReference type="NCBI Taxonomy" id="265156"/>
    <lineage>
        <taxon>Eukaryota</taxon>
        <taxon>Viridiplantae</taxon>
        <taxon>Streptophyta</taxon>
        <taxon>Embryophyta</taxon>
        <taxon>Tracheophyta</taxon>
        <taxon>Spermatophyta</taxon>
        <taxon>Magnoliopsida</taxon>
        <taxon>eudicotyledons</taxon>
        <taxon>Gunneridae</taxon>
        <taxon>Pentapetalae</taxon>
        <taxon>asterids</taxon>
        <taxon>lamiids</taxon>
        <taxon>Lamiales</taxon>
        <taxon>Plantaginaceae</taxon>
        <taxon>Cheloneae</taxon>
        <taxon>Penstemon</taxon>
    </lineage>
</organism>
<dbReference type="InterPro" id="IPR013083">
    <property type="entry name" value="Znf_RING/FYVE/PHD"/>
</dbReference>
<dbReference type="InterPro" id="IPR058678">
    <property type="entry name" value="ARM_PUB"/>
</dbReference>
<dbReference type="Pfam" id="PF04564">
    <property type="entry name" value="U-box"/>
    <property type="match status" value="1"/>
</dbReference>
<reference evidence="7 8" key="1">
    <citation type="submission" date="2024-12" db="EMBL/GenBank/DDBJ databases">
        <title>The unique morphological basis and parallel evolutionary history of personate flowers in Penstemon.</title>
        <authorList>
            <person name="Depatie T.H."/>
            <person name="Wessinger C.A."/>
        </authorList>
    </citation>
    <scope>NUCLEOTIDE SEQUENCE [LARGE SCALE GENOMIC DNA]</scope>
    <source>
        <strain evidence="7">WTNN_2</strain>
        <tissue evidence="7">Leaf</tissue>
    </source>
</reference>
<evidence type="ECO:0000313" key="8">
    <source>
        <dbReference type="Proteomes" id="UP001634393"/>
    </source>
</evidence>
<dbReference type="EMBL" id="JBJXBP010000003">
    <property type="protein sequence ID" value="KAL3839355.1"/>
    <property type="molecule type" value="Genomic_DNA"/>
</dbReference>
<dbReference type="Pfam" id="PF25598">
    <property type="entry name" value="ARM_PUB"/>
    <property type="match status" value="1"/>
</dbReference>
<accession>A0ABD3TRJ4</accession>
<evidence type="ECO:0000256" key="5">
    <source>
        <dbReference type="RuleBase" id="RU369093"/>
    </source>
</evidence>
<dbReference type="SUPFAM" id="SSF48371">
    <property type="entry name" value="ARM repeat"/>
    <property type="match status" value="1"/>
</dbReference>
<keyword evidence="8" id="KW-1185">Reference proteome</keyword>
<dbReference type="GO" id="GO:0061630">
    <property type="term" value="F:ubiquitin protein ligase activity"/>
    <property type="evidence" value="ECO:0007669"/>
    <property type="project" value="UniProtKB-UniRule"/>
</dbReference>